<dbReference type="NCBIfam" id="TIGR01313">
    <property type="entry name" value="therm_gnt_kin"/>
    <property type="match status" value="1"/>
</dbReference>
<evidence type="ECO:0000256" key="9">
    <source>
        <dbReference type="RuleBase" id="RU363066"/>
    </source>
</evidence>
<proteinExistence type="inferred from homology"/>
<protein>
    <recommendedName>
        <fullName evidence="3 9">Gluconokinase</fullName>
        <ecNumber evidence="3 9">2.7.1.12</ecNumber>
    </recommendedName>
</protein>
<dbReference type="Pfam" id="PF01202">
    <property type="entry name" value="SKI"/>
    <property type="match status" value="1"/>
</dbReference>
<dbReference type="OrthoDB" id="275177at2759"/>
<dbReference type="UniPathway" id="UPA00792"/>
<dbReference type="GO" id="GO:0046316">
    <property type="term" value="F:gluconokinase activity"/>
    <property type="evidence" value="ECO:0007669"/>
    <property type="project" value="UniProtKB-EC"/>
</dbReference>
<dbReference type="GO" id="GO:0005975">
    <property type="term" value="P:carbohydrate metabolic process"/>
    <property type="evidence" value="ECO:0007669"/>
    <property type="project" value="InterPro"/>
</dbReference>
<dbReference type="CDD" id="cd02021">
    <property type="entry name" value="GntK"/>
    <property type="match status" value="1"/>
</dbReference>
<dbReference type="GO" id="GO:0005737">
    <property type="term" value="C:cytoplasm"/>
    <property type="evidence" value="ECO:0007669"/>
    <property type="project" value="TreeGrafter"/>
</dbReference>
<keyword evidence="5 9" id="KW-0547">Nucleotide-binding</keyword>
<dbReference type="Gene3D" id="3.40.50.300">
    <property type="entry name" value="P-loop containing nucleotide triphosphate hydrolases"/>
    <property type="match status" value="1"/>
</dbReference>
<evidence type="ECO:0000256" key="6">
    <source>
        <dbReference type="ARBA" id="ARBA00022777"/>
    </source>
</evidence>
<accession>A0A183FS46</accession>
<dbReference type="InterPro" id="IPR006001">
    <property type="entry name" value="Therm_gnt_kin"/>
</dbReference>
<sequence>MSFESLLVKVDVIFVMGVSGCGKTTVGRRLADTIGYSFKDGDEFHSEANVAKMKAGVPLTDEDRTPWLEAINTFCRAHSRLVVACSALKSAYRNTSSRKRTLFSRGRQEAVLQERLRARKDHFMPPELLDTQLVTLEDPSGEPDVITVRFEEEIDPSVLNGVVLKRLKSSV</sequence>
<keyword evidence="7 9" id="KW-0067">ATP-binding</keyword>
<dbReference type="InterPro" id="IPR027417">
    <property type="entry name" value="P-loop_NTPase"/>
</dbReference>
<comment type="pathway">
    <text evidence="1 9">Carbohydrate acid metabolism; D-gluconate degradation.</text>
</comment>
<evidence type="ECO:0000256" key="8">
    <source>
        <dbReference type="ARBA" id="ARBA00048090"/>
    </source>
</evidence>
<dbReference type="WBParaSite" id="HPBE_0001072301-mRNA-1">
    <property type="protein sequence ID" value="HPBE_0001072301-mRNA-1"/>
    <property type="gene ID" value="HPBE_0001072301"/>
</dbReference>
<organism evidence="11 12">
    <name type="scientific">Heligmosomoides polygyrus</name>
    <name type="common">Parasitic roundworm</name>
    <dbReference type="NCBI Taxonomy" id="6339"/>
    <lineage>
        <taxon>Eukaryota</taxon>
        <taxon>Metazoa</taxon>
        <taxon>Ecdysozoa</taxon>
        <taxon>Nematoda</taxon>
        <taxon>Chromadorea</taxon>
        <taxon>Rhabditida</taxon>
        <taxon>Rhabditina</taxon>
        <taxon>Rhabditomorpha</taxon>
        <taxon>Strongyloidea</taxon>
        <taxon>Heligmosomidae</taxon>
        <taxon>Heligmosomoides</taxon>
    </lineage>
</organism>
<evidence type="ECO:0000256" key="1">
    <source>
        <dbReference type="ARBA" id="ARBA00004875"/>
    </source>
</evidence>
<evidence type="ECO:0000313" key="11">
    <source>
        <dbReference type="Proteomes" id="UP000050761"/>
    </source>
</evidence>
<evidence type="ECO:0000256" key="7">
    <source>
        <dbReference type="ARBA" id="ARBA00022840"/>
    </source>
</evidence>
<dbReference type="Proteomes" id="UP000050761">
    <property type="component" value="Unassembled WGS sequence"/>
</dbReference>
<dbReference type="EMBL" id="UZAH01026858">
    <property type="protein sequence ID" value="VDO86123.1"/>
    <property type="molecule type" value="Genomic_DNA"/>
</dbReference>
<dbReference type="SUPFAM" id="SSF52540">
    <property type="entry name" value="P-loop containing nucleoside triphosphate hydrolases"/>
    <property type="match status" value="1"/>
</dbReference>
<comment type="catalytic activity">
    <reaction evidence="8 9">
        <text>D-gluconate + ATP = 6-phospho-D-gluconate + ADP + H(+)</text>
        <dbReference type="Rhea" id="RHEA:19433"/>
        <dbReference type="ChEBI" id="CHEBI:15378"/>
        <dbReference type="ChEBI" id="CHEBI:18391"/>
        <dbReference type="ChEBI" id="CHEBI:30616"/>
        <dbReference type="ChEBI" id="CHEBI:58759"/>
        <dbReference type="ChEBI" id="CHEBI:456216"/>
        <dbReference type="EC" id="2.7.1.12"/>
    </reaction>
</comment>
<evidence type="ECO:0000256" key="5">
    <source>
        <dbReference type="ARBA" id="ARBA00022741"/>
    </source>
</evidence>
<comment type="similarity">
    <text evidence="2 9">Belongs to the gluconokinase GntK/GntV family.</text>
</comment>
<evidence type="ECO:0000256" key="4">
    <source>
        <dbReference type="ARBA" id="ARBA00022679"/>
    </source>
</evidence>
<dbReference type="EC" id="2.7.1.12" evidence="3 9"/>
<dbReference type="PANTHER" id="PTHR43442:SF3">
    <property type="entry name" value="GLUCONOKINASE-RELATED"/>
    <property type="match status" value="1"/>
</dbReference>
<dbReference type="InterPro" id="IPR031322">
    <property type="entry name" value="Shikimate/glucono_kinase"/>
</dbReference>
<dbReference type="GO" id="GO:0005524">
    <property type="term" value="F:ATP binding"/>
    <property type="evidence" value="ECO:0007669"/>
    <property type="project" value="UniProtKB-KW"/>
</dbReference>
<dbReference type="AlphaFoldDB" id="A0A183FS46"/>
<keyword evidence="4 9" id="KW-0808">Transferase</keyword>
<keyword evidence="11" id="KW-1185">Reference proteome</keyword>
<evidence type="ECO:0000256" key="3">
    <source>
        <dbReference type="ARBA" id="ARBA00012054"/>
    </source>
</evidence>
<gene>
    <name evidence="10" type="ORF">HPBE_LOCUS10724</name>
</gene>
<keyword evidence="6 9" id="KW-0418">Kinase</keyword>
<evidence type="ECO:0000313" key="10">
    <source>
        <dbReference type="EMBL" id="VDO86123.1"/>
    </source>
</evidence>
<accession>A0A3P8A595</accession>
<evidence type="ECO:0000313" key="12">
    <source>
        <dbReference type="WBParaSite" id="HPBE_0001072301-mRNA-1"/>
    </source>
</evidence>
<name>A0A183FS46_HELPZ</name>
<evidence type="ECO:0000256" key="2">
    <source>
        <dbReference type="ARBA" id="ARBA00008420"/>
    </source>
</evidence>
<dbReference type="PANTHER" id="PTHR43442">
    <property type="entry name" value="GLUCONOKINASE-RELATED"/>
    <property type="match status" value="1"/>
</dbReference>
<reference evidence="10 11" key="1">
    <citation type="submission" date="2018-11" db="EMBL/GenBank/DDBJ databases">
        <authorList>
            <consortium name="Pathogen Informatics"/>
        </authorList>
    </citation>
    <scope>NUCLEOTIDE SEQUENCE [LARGE SCALE GENOMIC DNA]</scope>
</reference>
<reference evidence="12" key="2">
    <citation type="submission" date="2019-09" db="UniProtKB">
        <authorList>
            <consortium name="WormBaseParasite"/>
        </authorList>
    </citation>
    <scope>IDENTIFICATION</scope>
</reference>